<dbReference type="EMBL" id="BASE01000027">
    <property type="protein sequence ID" value="GAM13142.1"/>
    <property type="molecule type" value="Genomic_DNA"/>
</dbReference>
<keyword evidence="3" id="KW-1185">Reference proteome</keyword>
<keyword evidence="1" id="KW-0472">Membrane</keyword>
<evidence type="ECO:0000313" key="3">
    <source>
        <dbReference type="Proteomes" id="UP000031014"/>
    </source>
</evidence>
<dbReference type="OrthoDB" id="2627420at2"/>
<dbReference type="Proteomes" id="UP000031014">
    <property type="component" value="Unassembled WGS sequence"/>
</dbReference>
<organism evidence="2 3">
    <name type="scientific">Mesobacillus selenatarsenatis (strain DSM 18680 / JCM 14380 / FERM P-15431 / SF-1)</name>
    <dbReference type="NCBI Taxonomy" id="1321606"/>
    <lineage>
        <taxon>Bacteria</taxon>
        <taxon>Bacillati</taxon>
        <taxon>Bacillota</taxon>
        <taxon>Bacilli</taxon>
        <taxon>Bacillales</taxon>
        <taxon>Bacillaceae</taxon>
        <taxon>Mesobacillus</taxon>
    </lineage>
</organism>
<keyword evidence="1" id="KW-0812">Transmembrane</keyword>
<comment type="caution">
    <text evidence="2">The sequence shown here is derived from an EMBL/GenBank/DDBJ whole genome shotgun (WGS) entry which is preliminary data.</text>
</comment>
<dbReference type="RefSeq" id="WP_041965014.1">
    <property type="nucleotide sequence ID" value="NZ_BASE01000027.1"/>
</dbReference>
<accession>A0A0A8X282</accession>
<name>A0A0A8X282_MESS1</name>
<keyword evidence="1" id="KW-1133">Transmembrane helix</keyword>
<proteinExistence type="predicted"/>
<dbReference type="STRING" id="1321606.SAMD00020551_1280"/>
<gene>
    <name evidence="2" type="ORF">SAMD00020551_1280</name>
</gene>
<feature type="transmembrane region" description="Helical" evidence="1">
    <location>
        <begin position="92"/>
        <end position="113"/>
    </location>
</feature>
<dbReference type="AlphaFoldDB" id="A0A0A8X282"/>
<feature type="transmembrane region" description="Helical" evidence="1">
    <location>
        <begin position="27"/>
        <end position="45"/>
    </location>
</feature>
<reference evidence="2 3" key="1">
    <citation type="submission" date="2013-06" db="EMBL/GenBank/DDBJ databases">
        <title>Whole genome shotgun sequence of Bacillus selenatarsenatis SF-1.</title>
        <authorList>
            <person name="Kuroda M."/>
            <person name="Sei K."/>
            <person name="Yamashita M."/>
            <person name="Ike M."/>
        </authorList>
    </citation>
    <scope>NUCLEOTIDE SEQUENCE [LARGE SCALE GENOMIC DNA]</scope>
    <source>
        <strain evidence="2 3">SF-1</strain>
    </source>
</reference>
<protein>
    <submittedName>
        <fullName evidence="2">Uncharacterized protein</fullName>
    </submittedName>
</protein>
<evidence type="ECO:0000256" key="1">
    <source>
        <dbReference type="SAM" id="Phobius"/>
    </source>
</evidence>
<feature type="transmembrane region" description="Helical" evidence="1">
    <location>
        <begin position="125"/>
        <end position="146"/>
    </location>
</feature>
<sequence>MIVLLISVLIFNLIAFRVNKRLLPSQIVQIWTFTIAFQMLFDLIVEFKYHSYWYFSSGVDWVGLIPRTVLIPPVNMIFLNLYPFEKNKLKKFLFLLFYEFLILLYELITLLPQPWGYFHYGWWKIWHSAMVDPILLISLLGFYKWILWLDPKPVIKETK</sequence>
<evidence type="ECO:0000313" key="2">
    <source>
        <dbReference type="EMBL" id="GAM13142.1"/>
    </source>
</evidence>